<dbReference type="OrthoDB" id="9806653at2"/>
<dbReference type="eggNOG" id="COG0438">
    <property type="taxonomic scope" value="Bacteria"/>
</dbReference>
<dbReference type="CDD" id="cd03795">
    <property type="entry name" value="GT4_WfcD-like"/>
    <property type="match status" value="1"/>
</dbReference>
<keyword evidence="4" id="KW-1185">Reference proteome</keyword>
<dbReference type="RefSeq" id="WP_010880300.1">
    <property type="nucleotide sequence ID" value="NC_000918.1"/>
</dbReference>
<dbReference type="Proteomes" id="UP000000798">
    <property type="component" value="Chromosome"/>
</dbReference>
<dbReference type="EMBL" id="AE000657">
    <property type="protein sequence ID" value="AAC06753.1"/>
    <property type="molecule type" value="Genomic_DNA"/>
</dbReference>
<evidence type="ECO:0000313" key="3">
    <source>
        <dbReference type="EMBL" id="AAC06753.1"/>
    </source>
</evidence>
<dbReference type="PANTHER" id="PTHR12526:SF627">
    <property type="entry name" value="D-RHAMNOSYLTRANSFERASE WBPZ"/>
    <property type="match status" value="1"/>
</dbReference>
<dbReference type="KEGG" id="aae:aq_516"/>
<dbReference type="SUPFAM" id="SSF53756">
    <property type="entry name" value="UDP-Glycosyltransferase/glycogen phosphorylase"/>
    <property type="match status" value="1"/>
</dbReference>
<evidence type="ECO:0000313" key="4">
    <source>
        <dbReference type="Proteomes" id="UP000000798"/>
    </source>
</evidence>
<keyword evidence="3" id="KW-0808">Transferase</keyword>
<sequence length="368" mass="42298">MKVLHLGKLCPPNEGGIEVFSYDLLEYLNSKGIKADLLCFGNRTFNDAYRGFNFFSCKMNVKLNSAPLSYDFVKTFKKIEKNYDIIHVHSPNPLAEILSLFSHKKVVAHWHSDIVRQKFTYFFYKPFQHMYLKKAIRIICTSPQYLQTSKQLEGFRNKAVVIPLGLNPKRLMSDYVDEKFKDFIELKNKGRKIVLSIGRLVEYKGYKYLIEAAKYINNNISIVIAGSGPLFQSLEEKIETLNLKEKVFLFGRINNVSLYMKNCDVFCLPSITRNEAFGLVLVEALYFGKPLITTDVEGSGISYVNQNGITGLVVKPKDPKALAEAINKILKNENLYKQFSENAKKRFKEFEISNIGDKILNLYEEVLK</sequence>
<dbReference type="PANTHER" id="PTHR12526">
    <property type="entry name" value="GLYCOSYLTRANSFERASE"/>
    <property type="match status" value="1"/>
</dbReference>
<dbReference type="InParanoid" id="O66802"/>
<dbReference type="Gene3D" id="3.40.50.2000">
    <property type="entry name" value="Glycogen Phosphorylase B"/>
    <property type="match status" value="2"/>
</dbReference>
<feature type="domain" description="Glycosyl transferase family 1" evidence="1">
    <location>
        <begin position="179"/>
        <end position="346"/>
    </location>
</feature>
<reference evidence="3 4" key="1">
    <citation type="journal article" date="1998" name="Nature">
        <title>The complete genome of the hyperthermophilic bacterium Aquifex aeolicus.</title>
        <authorList>
            <person name="Deckert G."/>
            <person name="Warren P.V."/>
            <person name="Gaasterland T."/>
            <person name="Young W.G."/>
            <person name="Lenox A.L."/>
            <person name="Graham D.E."/>
            <person name="Overbeek R."/>
            <person name="Snead M.A."/>
            <person name="Keller M."/>
            <person name="Aujay M."/>
            <person name="Huber R."/>
            <person name="Feldman R.A."/>
            <person name="Short J.M."/>
            <person name="Olson G.J."/>
            <person name="Swanson R.V."/>
        </authorList>
    </citation>
    <scope>NUCLEOTIDE SEQUENCE [LARGE SCALE GENOMIC DNA]</scope>
    <source>
        <strain evidence="3 4">VF5</strain>
    </source>
</reference>
<organism evidence="3 4">
    <name type="scientific">Aquifex aeolicus (strain VF5)</name>
    <dbReference type="NCBI Taxonomy" id="224324"/>
    <lineage>
        <taxon>Bacteria</taxon>
        <taxon>Pseudomonadati</taxon>
        <taxon>Aquificota</taxon>
        <taxon>Aquificia</taxon>
        <taxon>Aquificales</taxon>
        <taxon>Aquificaceae</taxon>
        <taxon>Aquifex</taxon>
    </lineage>
</organism>
<feature type="domain" description="Glycosyltransferase subfamily 4-like N-terminal" evidence="2">
    <location>
        <begin position="15"/>
        <end position="170"/>
    </location>
</feature>
<name>O66802_AQUAE</name>
<dbReference type="Pfam" id="PF00534">
    <property type="entry name" value="Glycos_transf_1"/>
    <property type="match status" value="1"/>
</dbReference>
<dbReference type="InterPro" id="IPR028098">
    <property type="entry name" value="Glyco_trans_4-like_N"/>
</dbReference>
<dbReference type="HOGENOM" id="CLU_009583_2_1_0"/>
<dbReference type="Pfam" id="PF13439">
    <property type="entry name" value="Glyco_transf_4"/>
    <property type="match status" value="1"/>
</dbReference>
<dbReference type="STRING" id="224324.aq_516"/>
<dbReference type="FunCoup" id="O66802">
    <property type="interactions" value="36"/>
</dbReference>
<evidence type="ECO:0000259" key="2">
    <source>
        <dbReference type="Pfam" id="PF13439"/>
    </source>
</evidence>
<dbReference type="InterPro" id="IPR001296">
    <property type="entry name" value="Glyco_trans_1"/>
</dbReference>
<evidence type="ECO:0000259" key="1">
    <source>
        <dbReference type="Pfam" id="PF00534"/>
    </source>
</evidence>
<keyword evidence="3" id="KW-0328">Glycosyltransferase</keyword>
<dbReference type="CAZy" id="GT4">
    <property type="family name" value="Glycosyltransferase Family 4"/>
</dbReference>
<gene>
    <name evidence="3" type="primary">mtfC</name>
    <name evidence="3" type="ordered locus">aq_516</name>
</gene>
<proteinExistence type="predicted"/>
<accession>O66802</accession>
<dbReference type="AlphaFoldDB" id="O66802"/>
<dbReference type="EnsemblBacteria" id="AAC06753">
    <property type="protein sequence ID" value="AAC06753"/>
    <property type="gene ID" value="aq_516"/>
</dbReference>
<protein>
    <submittedName>
        <fullName evidence="3">Mannosyltransferase C</fullName>
    </submittedName>
</protein>
<dbReference type="GO" id="GO:0016757">
    <property type="term" value="F:glycosyltransferase activity"/>
    <property type="evidence" value="ECO:0007669"/>
    <property type="project" value="UniProtKB-KW"/>
</dbReference>
<dbReference type="PIR" id="F70346">
    <property type="entry name" value="F70346"/>
</dbReference>